<dbReference type="PROSITE" id="PS51294">
    <property type="entry name" value="HTH_MYB"/>
    <property type="match status" value="1"/>
</dbReference>
<dbReference type="InterPro" id="IPR017930">
    <property type="entry name" value="Myb_dom"/>
</dbReference>
<dbReference type="InterPro" id="IPR006447">
    <property type="entry name" value="Myb_dom_plants"/>
</dbReference>
<evidence type="ECO:0000256" key="1">
    <source>
        <dbReference type="ARBA" id="ARBA00023015"/>
    </source>
</evidence>
<evidence type="ECO:0000259" key="8">
    <source>
        <dbReference type="PROSITE" id="PS51294"/>
    </source>
</evidence>
<keyword evidence="1" id="KW-0805">Transcription regulation</keyword>
<dbReference type="GO" id="GO:0003677">
    <property type="term" value="F:DNA binding"/>
    <property type="evidence" value="ECO:0007669"/>
    <property type="project" value="UniProtKB-KW"/>
</dbReference>
<evidence type="ECO:0000256" key="5">
    <source>
        <dbReference type="SAM" id="MobiDB-lite"/>
    </source>
</evidence>
<dbReference type="NCBIfam" id="TIGR01557">
    <property type="entry name" value="myb_SHAQKYF"/>
    <property type="match status" value="1"/>
</dbReference>
<evidence type="ECO:0000256" key="2">
    <source>
        <dbReference type="ARBA" id="ARBA00023125"/>
    </source>
</evidence>
<dbReference type="EMBL" id="HBEK01000236">
    <property type="protein sequence ID" value="CAD8389465.1"/>
    <property type="molecule type" value="Transcribed_RNA"/>
</dbReference>
<dbReference type="CDD" id="cd00167">
    <property type="entry name" value="SANT"/>
    <property type="match status" value="1"/>
</dbReference>
<evidence type="ECO:0000256" key="3">
    <source>
        <dbReference type="ARBA" id="ARBA00023163"/>
    </source>
</evidence>
<sequence length="175" mass="19781">MWQDTKLRRPYIVRKSREKWTAEEHARFVEALEIYGRDWKSVTEHVWSKTRVQVRSHAQKYFIRMEKEASEQNSPLQDAEIKPIPQGSTISTESVGEVSGFQTSTEPDEEPNVEQDPATLGEVRMEGVYPVPSGHDPIVEAVEGLPYIPDGDGLDQMLSTIVDSSSPALMPRISL</sequence>
<dbReference type="SUPFAM" id="SSF46689">
    <property type="entry name" value="Homeodomain-like"/>
    <property type="match status" value="1"/>
</dbReference>
<dbReference type="SMART" id="SM00717">
    <property type="entry name" value="SANT"/>
    <property type="match status" value="1"/>
</dbReference>
<evidence type="ECO:0000259" key="7">
    <source>
        <dbReference type="PROSITE" id="PS51293"/>
    </source>
</evidence>
<dbReference type="PROSITE" id="PS50090">
    <property type="entry name" value="MYB_LIKE"/>
    <property type="match status" value="1"/>
</dbReference>
<dbReference type="InterPro" id="IPR009057">
    <property type="entry name" value="Homeodomain-like_sf"/>
</dbReference>
<evidence type="ECO:0008006" key="10">
    <source>
        <dbReference type="Google" id="ProtNLM"/>
    </source>
</evidence>
<keyword evidence="4" id="KW-0539">Nucleus</keyword>
<feature type="domain" description="Myb-like" evidence="6">
    <location>
        <begin position="17"/>
        <end position="62"/>
    </location>
</feature>
<feature type="domain" description="HTH myb-type" evidence="8">
    <location>
        <begin position="12"/>
        <end position="66"/>
    </location>
</feature>
<feature type="compositionally biased region" description="Polar residues" evidence="5">
    <location>
        <begin position="86"/>
        <end position="105"/>
    </location>
</feature>
<evidence type="ECO:0000256" key="4">
    <source>
        <dbReference type="ARBA" id="ARBA00023242"/>
    </source>
</evidence>
<dbReference type="InterPro" id="IPR017884">
    <property type="entry name" value="SANT_dom"/>
</dbReference>
<dbReference type="PANTHER" id="PTHR12802:SF155">
    <property type="entry name" value="DEUBIQUITINASE MYSM1"/>
    <property type="match status" value="1"/>
</dbReference>
<dbReference type="InterPro" id="IPR001005">
    <property type="entry name" value="SANT/Myb"/>
</dbReference>
<gene>
    <name evidence="9" type="ORF">RMAR0315_LOCUS136</name>
</gene>
<dbReference type="PROSITE" id="PS51293">
    <property type="entry name" value="SANT"/>
    <property type="match status" value="1"/>
</dbReference>
<evidence type="ECO:0000259" key="6">
    <source>
        <dbReference type="PROSITE" id="PS50090"/>
    </source>
</evidence>
<name>A0A7S0BCY9_9RHOD</name>
<dbReference type="PANTHER" id="PTHR12802">
    <property type="entry name" value="SWI/SNF COMPLEX-RELATED"/>
    <property type="match status" value="1"/>
</dbReference>
<dbReference type="Gene3D" id="1.10.10.60">
    <property type="entry name" value="Homeodomain-like"/>
    <property type="match status" value="1"/>
</dbReference>
<evidence type="ECO:0000313" key="9">
    <source>
        <dbReference type="EMBL" id="CAD8389465.1"/>
    </source>
</evidence>
<proteinExistence type="predicted"/>
<feature type="domain" description="SANT" evidence="7">
    <location>
        <begin position="15"/>
        <end position="66"/>
    </location>
</feature>
<organism evidence="9">
    <name type="scientific">Rhodosorus marinus</name>
    <dbReference type="NCBI Taxonomy" id="101924"/>
    <lineage>
        <taxon>Eukaryota</taxon>
        <taxon>Rhodophyta</taxon>
        <taxon>Stylonematophyceae</taxon>
        <taxon>Stylonematales</taxon>
        <taxon>Stylonemataceae</taxon>
        <taxon>Rhodosorus</taxon>
    </lineage>
</organism>
<feature type="region of interest" description="Disordered" evidence="5">
    <location>
        <begin position="69"/>
        <end position="120"/>
    </location>
</feature>
<keyword evidence="2" id="KW-0238">DNA-binding</keyword>
<protein>
    <recommendedName>
        <fullName evidence="10">HTH myb-type domain-containing protein</fullName>
    </recommendedName>
</protein>
<reference evidence="9" key="1">
    <citation type="submission" date="2021-01" db="EMBL/GenBank/DDBJ databases">
        <authorList>
            <person name="Corre E."/>
            <person name="Pelletier E."/>
            <person name="Niang G."/>
            <person name="Scheremetjew M."/>
            <person name="Finn R."/>
            <person name="Kale V."/>
            <person name="Holt S."/>
            <person name="Cochrane G."/>
            <person name="Meng A."/>
            <person name="Brown T."/>
            <person name="Cohen L."/>
        </authorList>
    </citation>
    <scope>NUCLEOTIDE SEQUENCE</scope>
    <source>
        <strain evidence="9">UTEX LB 2760</strain>
    </source>
</reference>
<accession>A0A7S0BCY9</accession>
<keyword evidence="3" id="KW-0804">Transcription</keyword>
<dbReference type="Pfam" id="PF00249">
    <property type="entry name" value="Myb_DNA-binding"/>
    <property type="match status" value="1"/>
</dbReference>
<dbReference type="AlphaFoldDB" id="A0A7S0BCY9"/>